<evidence type="ECO:0000256" key="1">
    <source>
        <dbReference type="SAM" id="SignalP"/>
    </source>
</evidence>
<reference evidence="2" key="1">
    <citation type="journal article" date="2011" name="PLoS ONE">
        <title>Identification of Hyaloperonospora arabidopsidis Transcript Sequences Expressed during Infection Reveals Isolate-Specific Effectors.</title>
        <authorList>
            <person name="Cabral A."/>
            <person name="Stassen J.H."/>
            <person name="Seidl M.F."/>
            <person name="Bautor J."/>
            <person name="Parker J.E."/>
            <person name="Van den Ackerveken G."/>
        </authorList>
    </citation>
    <scope>NUCLEOTIDE SEQUENCE</scope>
    <source>
        <strain evidence="2">Waco9</strain>
    </source>
</reference>
<sequence>MRFHGFLFVFIAAVGETFVSAQREESKCICPPPYGSGGVDSGYTSRCTNDVISGGDFDHCCTECCRSNICPPPR</sequence>
<proteinExistence type="evidence at transcript level"/>
<accession>F6MEZ0</accession>
<name>F6MEZ0_HYAAB</name>
<organism evidence="2">
    <name type="scientific">Hyaloperonospora arabidopsidis</name>
    <name type="common">Peronospora arabidopsidis</name>
    <dbReference type="NCBI Taxonomy" id="272952"/>
    <lineage>
        <taxon>Eukaryota</taxon>
        <taxon>Sar</taxon>
        <taxon>Stramenopiles</taxon>
        <taxon>Oomycota</taxon>
        <taxon>Peronosporomycetes</taxon>
        <taxon>Peronosporales</taxon>
        <taxon>Peronosporaceae</taxon>
        <taxon>Hyaloperonospora</taxon>
    </lineage>
</organism>
<dbReference type="AlphaFoldDB" id="F6MEZ0"/>
<feature type="chain" id="PRO_5003338725" evidence="1">
    <location>
        <begin position="22"/>
        <end position="74"/>
    </location>
</feature>
<feature type="signal peptide" evidence="1">
    <location>
        <begin position="1"/>
        <end position="21"/>
    </location>
</feature>
<dbReference type="EMBL" id="JF800117">
    <property type="protein sequence ID" value="AEF57466.1"/>
    <property type="molecule type" value="mRNA"/>
</dbReference>
<evidence type="ECO:0000313" key="2">
    <source>
        <dbReference type="EMBL" id="AEF57466.1"/>
    </source>
</evidence>
<protein>
    <submittedName>
        <fullName evidence="2">Cysteine-rich protein</fullName>
    </submittedName>
</protein>
<keyword evidence="1" id="KW-0732">Signal</keyword>